<name>A0A168HS60_MUCCL</name>
<dbReference type="AlphaFoldDB" id="A0A168HS60"/>
<proteinExistence type="predicted"/>
<comment type="caution">
    <text evidence="1">The sequence shown here is derived from an EMBL/GenBank/DDBJ whole genome shotgun (WGS) entry which is preliminary data.</text>
</comment>
<gene>
    <name evidence="1" type="ORF">MUCCIDRAFT_84069</name>
</gene>
<keyword evidence="2" id="KW-1185">Reference proteome</keyword>
<evidence type="ECO:0000313" key="2">
    <source>
        <dbReference type="Proteomes" id="UP000077051"/>
    </source>
</evidence>
<dbReference type="VEuPathDB" id="FungiDB:MUCCIDRAFT_84069"/>
<protein>
    <submittedName>
        <fullName evidence="1">Uncharacterized protein</fullName>
    </submittedName>
</protein>
<dbReference type="EMBL" id="AMYB01000008">
    <property type="protein sequence ID" value="OAC99117.1"/>
    <property type="molecule type" value="Genomic_DNA"/>
</dbReference>
<dbReference type="Proteomes" id="UP000077051">
    <property type="component" value="Unassembled WGS sequence"/>
</dbReference>
<organism evidence="1 2">
    <name type="scientific">Mucor lusitanicus CBS 277.49</name>
    <dbReference type="NCBI Taxonomy" id="747725"/>
    <lineage>
        <taxon>Eukaryota</taxon>
        <taxon>Fungi</taxon>
        <taxon>Fungi incertae sedis</taxon>
        <taxon>Mucoromycota</taxon>
        <taxon>Mucoromycotina</taxon>
        <taxon>Mucoromycetes</taxon>
        <taxon>Mucorales</taxon>
        <taxon>Mucorineae</taxon>
        <taxon>Mucoraceae</taxon>
        <taxon>Mucor</taxon>
    </lineage>
</organism>
<reference evidence="1 2" key="1">
    <citation type="submission" date="2015-06" db="EMBL/GenBank/DDBJ databases">
        <title>Expansion of signal transduction pathways in fungi by whole-genome duplication.</title>
        <authorList>
            <consortium name="DOE Joint Genome Institute"/>
            <person name="Corrochano L.M."/>
            <person name="Kuo A."/>
            <person name="Marcet-Houben M."/>
            <person name="Polaino S."/>
            <person name="Salamov A."/>
            <person name="Villalobos J.M."/>
            <person name="Alvarez M.I."/>
            <person name="Avalos J."/>
            <person name="Benito E.P."/>
            <person name="Benoit I."/>
            <person name="Burger G."/>
            <person name="Camino L.P."/>
            <person name="Canovas D."/>
            <person name="Cerda-Olmedo E."/>
            <person name="Cheng J.-F."/>
            <person name="Dominguez A."/>
            <person name="Elias M."/>
            <person name="Eslava A.P."/>
            <person name="Glaser F."/>
            <person name="Grimwood J."/>
            <person name="Gutierrez G."/>
            <person name="Heitman J."/>
            <person name="Henrissat B."/>
            <person name="Iturriaga E.A."/>
            <person name="Lang B.F."/>
            <person name="Lavin J.L."/>
            <person name="Lee S."/>
            <person name="Li W."/>
            <person name="Lindquist E."/>
            <person name="Lopez-Garcia S."/>
            <person name="Luque E.M."/>
            <person name="Marcos A.T."/>
            <person name="Martin J."/>
            <person name="Mccluskey K."/>
            <person name="Medina H.R."/>
            <person name="Miralles-Duran A."/>
            <person name="Miyazaki A."/>
            <person name="Munoz-Torres E."/>
            <person name="Oguiza J.A."/>
            <person name="Ohm R."/>
            <person name="Olmedo M."/>
            <person name="Orejas M."/>
            <person name="Ortiz-Castellanos L."/>
            <person name="Pisabarro A.G."/>
            <person name="Rodriguez-Romero J."/>
            <person name="Ruiz-Herrera J."/>
            <person name="Ruiz-Vazquez R."/>
            <person name="Sanz C."/>
            <person name="Schackwitz W."/>
            <person name="Schmutz J."/>
            <person name="Shahriari M."/>
            <person name="Shelest E."/>
            <person name="Silva-Franco F."/>
            <person name="Soanes D."/>
            <person name="Syed K."/>
            <person name="Tagua V.G."/>
            <person name="Talbot N.J."/>
            <person name="Thon M."/>
            <person name="De Vries R.P."/>
            <person name="Wiebenga A."/>
            <person name="Yadav J.S."/>
            <person name="Braun E.L."/>
            <person name="Baker S."/>
            <person name="Garre V."/>
            <person name="Horwitz B."/>
            <person name="Torres-Martinez S."/>
            <person name="Idnurm A."/>
            <person name="Herrera-Estrella A."/>
            <person name="Gabaldon T."/>
            <person name="Grigoriev I.V."/>
        </authorList>
    </citation>
    <scope>NUCLEOTIDE SEQUENCE [LARGE SCALE GENOMIC DNA]</scope>
    <source>
        <strain evidence="1 2">CBS 277.49</strain>
    </source>
</reference>
<evidence type="ECO:0000313" key="1">
    <source>
        <dbReference type="EMBL" id="OAC99117.1"/>
    </source>
</evidence>
<sequence length="109" mass="12396">MLSKKPHPHADLVVMATGHNENLLSNQIDHYRKSIIQLAQNTTYQLAVKGMLIIGTRDSRYQVSGNLGIAAMLVLEGIEQTRYRSRLSEDMMITVTRRYSMEKDAFNAE</sequence>
<accession>A0A168HS60</accession>